<accession>A0A088FWZ6</accession>
<organism evidence="3 4">
    <name type="scientific">Lelliottia phage phD2B</name>
    <dbReference type="NCBI Taxonomy" id="1542498"/>
    <lineage>
        <taxon>Viruses</taxon>
        <taxon>Duplodnaviria</taxon>
        <taxon>Heunggongvirae</taxon>
        <taxon>Uroviricota</taxon>
        <taxon>Caudoviricetes</taxon>
        <taxon>Autographivirales</taxon>
        <taxon>Autosignataviridae</taxon>
        <taxon>Molineuxvirinae</taxon>
        <taxon>Tuodvirus</taxon>
        <taxon>Tuodvirus phD2B</taxon>
    </lineage>
</organism>
<keyword evidence="2" id="KW-0946">Virion</keyword>
<comment type="subcellular location">
    <subcellularLocation>
        <location evidence="1">Virion</location>
    </subcellularLocation>
</comment>
<proteinExistence type="predicted"/>
<evidence type="ECO:0000256" key="2">
    <source>
        <dbReference type="ARBA" id="ARBA00022844"/>
    </source>
</evidence>
<dbReference type="InterPro" id="IPR012334">
    <property type="entry name" value="Pectin_lyas_fold"/>
</dbReference>
<evidence type="ECO:0000313" key="3">
    <source>
        <dbReference type="EMBL" id="AIM51274.1"/>
    </source>
</evidence>
<sequence length="549" mass="59414">MSKLTRPNTAGILHRGASLQKHLDDMGVSVGMFLTVAATVKDAVQMAVDYAPDHKGPVTVSFPRGEYEFTDIVIPRRGVNLKLGDAVLKASSGVMFKRQFTQTTAETFKATYQPVRGKHYFLPITVEDGIVELTDTARFIDIRQPYLWEYTIGSFKTLTVDRTNITVYDTASAFGIHGGWGFFFNNVNVNGDLDKKTGFGNSVGSGLVLDMRPDGTYHTASHAQLIQFNGCFIGYTKLVDSNKGTNDSSCEALYFFDCNMMMVEGGYVDACNLFEMSGGIFVTTAKELILNRMAGAIIRDMQVQRYNNPRTDERYGVITFVGGGSDISVRDIRSNFGSGVTGSMICVEANNNHFIDVAFSDIQCVGDAYDAAVTDVNKQTSVVRLITRGTGTIVGCQIHNITGRSVHNIVDMGDQAATGSMRRFDISDIRNISTDCKRRVRGLSANVQSLVAPQLFQRLELRMRGTSNSSGGNEFCKTDTLCLGMTGTIIPTRITTANVSNATSLAAVDASLEGGGVSIGLYQAAGLPAGARVEATATFEFNSSESILA</sequence>
<dbReference type="Gene3D" id="2.160.20.10">
    <property type="entry name" value="Single-stranded right-handed beta-helix, Pectin lyase-like"/>
    <property type="match status" value="1"/>
</dbReference>
<protein>
    <submittedName>
        <fullName evidence="3">Uncharacterized protein</fullName>
    </submittedName>
</protein>
<dbReference type="GeneID" id="22111977"/>
<reference evidence="3 4" key="1">
    <citation type="submission" date="2014-10" db="EMBL/GenBank/DDBJ databases">
        <title>Complete Genome of Lelliottia podophage phD2B.</title>
        <authorList>
            <person name="Nowicki G."/>
            <person name="Barylski J."/>
            <person name="Kujawa N."/>
            <person name="Gozdzicka-Jozefiak A."/>
        </authorList>
    </citation>
    <scope>NUCLEOTIDE SEQUENCE [LARGE SCALE GENOMIC DNA]</scope>
</reference>
<dbReference type="GO" id="GO:0044423">
    <property type="term" value="C:virion component"/>
    <property type="evidence" value="ECO:0007669"/>
    <property type="project" value="UniProtKB-KW"/>
</dbReference>
<gene>
    <name evidence="3" type="ORF">phD2B_0048</name>
</gene>
<dbReference type="KEGG" id="vg:22111977"/>
<evidence type="ECO:0000256" key="1">
    <source>
        <dbReference type="ARBA" id="ARBA00004328"/>
    </source>
</evidence>
<keyword evidence="4" id="KW-1185">Reference proteome</keyword>
<dbReference type="EMBL" id="KM370384">
    <property type="protein sequence ID" value="AIM51274.1"/>
    <property type="molecule type" value="Genomic_DNA"/>
</dbReference>
<name>A0A088FWZ6_9CAUD</name>
<dbReference type="Proteomes" id="UP000029353">
    <property type="component" value="Segment"/>
</dbReference>
<dbReference type="RefSeq" id="YP_009102794.1">
    <property type="nucleotide sequence ID" value="NC_025450.1"/>
</dbReference>
<evidence type="ECO:0000313" key="4">
    <source>
        <dbReference type="Proteomes" id="UP000029353"/>
    </source>
</evidence>
<dbReference type="GO" id="GO:0098996">
    <property type="term" value="P:symbiont entry into host cell via disruption of host cell glycocalyx"/>
    <property type="evidence" value="ECO:0007669"/>
    <property type="project" value="UniProtKB-ARBA"/>
</dbReference>